<dbReference type="Proteomes" id="UP000286100">
    <property type="component" value="Unassembled WGS sequence"/>
</dbReference>
<reference evidence="1 2" key="1">
    <citation type="submission" date="2018-09" db="EMBL/GenBank/DDBJ databases">
        <authorList>
            <person name="Zhu H."/>
        </authorList>
    </citation>
    <scope>NUCLEOTIDE SEQUENCE [LARGE SCALE GENOMIC DNA]</scope>
    <source>
        <strain evidence="1 2">K2R01-6</strain>
    </source>
</reference>
<evidence type="ECO:0008006" key="3">
    <source>
        <dbReference type="Google" id="ProtNLM"/>
    </source>
</evidence>
<dbReference type="AlphaFoldDB" id="A0A418W6J2"/>
<evidence type="ECO:0000313" key="1">
    <source>
        <dbReference type="EMBL" id="RJF85651.1"/>
    </source>
</evidence>
<evidence type="ECO:0000313" key="2">
    <source>
        <dbReference type="Proteomes" id="UP000286100"/>
    </source>
</evidence>
<protein>
    <recommendedName>
        <fullName evidence="3">DUF1311 domain-containing protein</fullName>
    </recommendedName>
</protein>
<dbReference type="EMBL" id="QYUM01000004">
    <property type="protein sequence ID" value="RJF85651.1"/>
    <property type="molecule type" value="Genomic_DNA"/>
</dbReference>
<sequence length="189" mass="21162">MTLVAALVFWAQAAVPPPQEQLQANCAAPAYATDMLVCDDYDLRARDAEMGAMLTQLDATPVTGLPPLIEPQAEWFKRRSRCAFKENHRQCTADAYEERTILLRTLLEPDGAEAPRYRCAASWLPEGAEARILRKRALVIWSKGKRIGVAMQRFEHSDWRPYALLEGTFEQPEVVGSGTSKMKCIGISH</sequence>
<keyword evidence="2" id="KW-1185">Reference proteome</keyword>
<name>A0A418W6J2_9SPHN</name>
<proteinExistence type="predicted"/>
<comment type="caution">
    <text evidence="1">The sequence shown here is derived from an EMBL/GenBank/DDBJ whole genome shotgun (WGS) entry which is preliminary data.</text>
</comment>
<accession>A0A418W6J2</accession>
<gene>
    <name evidence="1" type="ORF">D3876_17265</name>
</gene>
<organism evidence="1 2">
    <name type="scientific">Sphingomonas cavernae</name>
    <dbReference type="NCBI Taxonomy" id="2320861"/>
    <lineage>
        <taxon>Bacteria</taxon>
        <taxon>Pseudomonadati</taxon>
        <taxon>Pseudomonadota</taxon>
        <taxon>Alphaproteobacteria</taxon>
        <taxon>Sphingomonadales</taxon>
        <taxon>Sphingomonadaceae</taxon>
        <taxon>Sphingomonas</taxon>
    </lineage>
</organism>